<dbReference type="PROSITE" id="PS50103">
    <property type="entry name" value="ZF_C3H1"/>
    <property type="match status" value="2"/>
</dbReference>
<dbReference type="Proteomes" id="UP000589495">
    <property type="component" value="Unassembled WGS sequence"/>
</dbReference>
<dbReference type="Pfam" id="PF18606">
    <property type="entry name" value="HTH_53"/>
    <property type="match status" value="1"/>
</dbReference>
<dbReference type="Pfam" id="PF02825">
    <property type="entry name" value="WWE"/>
    <property type="match status" value="1"/>
</dbReference>
<dbReference type="PANTHER" id="PTHR45740:SF8">
    <property type="entry name" value="ZINC FINGER CCCH-TYPE ANTIVIRAL PROTEIN 1"/>
    <property type="match status" value="1"/>
</dbReference>
<evidence type="ECO:0000256" key="4">
    <source>
        <dbReference type="ARBA" id="ARBA00022553"/>
    </source>
</evidence>
<evidence type="ECO:0000256" key="9">
    <source>
        <dbReference type="ARBA" id="ARBA00023242"/>
    </source>
</evidence>
<evidence type="ECO:0000256" key="3">
    <source>
        <dbReference type="ARBA" id="ARBA00022490"/>
    </source>
</evidence>
<dbReference type="PROSITE" id="PS50918">
    <property type="entry name" value="WWE"/>
    <property type="match status" value="1"/>
</dbReference>
<organism evidence="16 17">
    <name type="scientific">Vireo altiloquus</name>
    <name type="common">Black-whiskered vireo</name>
    <name type="synonym">Muscicapa altiloqua</name>
    <dbReference type="NCBI Taxonomy" id="34956"/>
    <lineage>
        <taxon>Eukaryota</taxon>
        <taxon>Metazoa</taxon>
        <taxon>Chordata</taxon>
        <taxon>Craniata</taxon>
        <taxon>Vertebrata</taxon>
        <taxon>Euteleostomi</taxon>
        <taxon>Archelosauria</taxon>
        <taxon>Archosauria</taxon>
        <taxon>Dinosauria</taxon>
        <taxon>Saurischia</taxon>
        <taxon>Theropoda</taxon>
        <taxon>Coelurosauria</taxon>
        <taxon>Aves</taxon>
        <taxon>Neognathae</taxon>
        <taxon>Neoaves</taxon>
        <taxon>Telluraves</taxon>
        <taxon>Australaves</taxon>
        <taxon>Passeriformes</taxon>
        <taxon>Corvoidea</taxon>
        <taxon>Vireonidae</taxon>
        <taxon>Vireoninae</taxon>
        <taxon>Vireo</taxon>
    </lineage>
</organism>
<accession>A0A7K5LGK4</accession>
<dbReference type="GO" id="GO:0032481">
    <property type="term" value="P:positive regulation of type I interferon production"/>
    <property type="evidence" value="ECO:0007669"/>
    <property type="project" value="TreeGrafter"/>
</dbReference>
<dbReference type="InterPro" id="IPR004170">
    <property type="entry name" value="WWE_dom"/>
</dbReference>
<feature type="domain" description="C3H1-type" evidence="13">
    <location>
        <begin position="80"/>
        <end position="103"/>
    </location>
</feature>
<dbReference type="PANTHER" id="PTHR45740">
    <property type="entry name" value="POLY [ADP-RIBOSE] POLYMERASE"/>
    <property type="match status" value="1"/>
</dbReference>
<feature type="domain" description="PARP catalytic" evidence="15">
    <location>
        <begin position="509"/>
        <end position="704"/>
    </location>
</feature>
<comment type="subcellular location">
    <subcellularLocation>
        <location evidence="2">Cytoplasm</location>
    </subcellularLocation>
    <subcellularLocation>
        <location evidence="1">Nucleus</location>
    </subcellularLocation>
</comment>
<dbReference type="InterPro" id="IPR000571">
    <property type="entry name" value="Znf_CCCH"/>
</dbReference>
<keyword evidence="5 11" id="KW-0479">Metal-binding</keyword>
<dbReference type="SUPFAM" id="SSF117839">
    <property type="entry name" value="WWE domain"/>
    <property type="match status" value="1"/>
</dbReference>
<feature type="zinc finger region" description="C3H1-type" evidence="11">
    <location>
        <begin position="161"/>
        <end position="182"/>
    </location>
</feature>
<dbReference type="GO" id="GO:0005634">
    <property type="term" value="C:nucleus"/>
    <property type="evidence" value="ECO:0007669"/>
    <property type="project" value="UniProtKB-SubCell"/>
</dbReference>
<name>A0A7K5LGK4_VIRAL</name>
<dbReference type="InterPro" id="IPR057602">
    <property type="entry name" value="Zfn-CCCH_PARP12"/>
</dbReference>
<proteinExistence type="inferred from homology"/>
<feature type="region of interest" description="Disordered" evidence="12">
    <location>
        <begin position="270"/>
        <end position="308"/>
    </location>
</feature>
<dbReference type="GO" id="GO:0061014">
    <property type="term" value="P:positive regulation of mRNA catabolic process"/>
    <property type="evidence" value="ECO:0007669"/>
    <property type="project" value="TreeGrafter"/>
</dbReference>
<dbReference type="GO" id="GO:0003723">
    <property type="term" value="F:RNA binding"/>
    <property type="evidence" value="ECO:0007669"/>
    <property type="project" value="TreeGrafter"/>
</dbReference>
<evidence type="ECO:0000259" key="15">
    <source>
        <dbReference type="PROSITE" id="PS51059"/>
    </source>
</evidence>
<evidence type="ECO:0000256" key="5">
    <source>
        <dbReference type="ARBA" id="ARBA00022723"/>
    </source>
</evidence>
<dbReference type="GO" id="GO:0008270">
    <property type="term" value="F:zinc ion binding"/>
    <property type="evidence" value="ECO:0007669"/>
    <property type="project" value="UniProtKB-KW"/>
</dbReference>
<dbReference type="AlphaFoldDB" id="A0A7K5LGK4"/>
<dbReference type="InterPro" id="IPR041360">
    <property type="entry name" value="ZAP_HTH"/>
</dbReference>
<evidence type="ECO:0000256" key="10">
    <source>
        <dbReference type="ARBA" id="ARBA00024347"/>
    </source>
</evidence>
<dbReference type="Gene3D" id="3.90.228.10">
    <property type="match status" value="1"/>
</dbReference>
<feature type="domain" description="WWE" evidence="14">
    <location>
        <begin position="395"/>
        <end position="481"/>
    </location>
</feature>
<evidence type="ECO:0000256" key="12">
    <source>
        <dbReference type="SAM" id="MobiDB-lite"/>
    </source>
</evidence>
<feature type="compositionally biased region" description="Basic and acidic residues" evidence="12">
    <location>
        <begin position="289"/>
        <end position="308"/>
    </location>
</feature>
<comment type="caution">
    <text evidence="16">The sequence shown here is derived from an EMBL/GenBank/DDBJ whole genome shotgun (WGS) entry which is preliminary data.</text>
</comment>
<dbReference type="InterPro" id="IPR051712">
    <property type="entry name" value="ARTD-AVP"/>
</dbReference>
<comment type="similarity">
    <text evidence="10">Belongs to the ARTD/PARP family.</text>
</comment>
<evidence type="ECO:0000256" key="2">
    <source>
        <dbReference type="ARBA" id="ARBA00004496"/>
    </source>
</evidence>
<keyword evidence="6" id="KW-0677">Repeat</keyword>
<dbReference type="InterPro" id="IPR012317">
    <property type="entry name" value="Poly(ADP-ribose)pol_cat_dom"/>
</dbReference>
<dbReference type="CDD" id="cd01439">
    <property type="entry name" value="TCCD_inducible_PARP_like"/>
    <property type="match status" value="1"/>
</dbReference>
<dbReference type="Pfam" id="PF00644">
    <property type="entry name" value="PARP"/>
    <property type="match status" value="1"/>
</dbReference>
<dbReference type="PROSITE" id="PS51059">
    <property type="entry name" value="PARP_CATALYTIC"/>
    <property type="match status" value="1"/>
</dbReference>
<keyword evidence="3" id="KW-0963">Cytoplasm</keyword>
<evidence type="ECO:0000259" key="13">
    <source>
        <dbReference type="PROSITE" id="PS50103"/>
    </source>
</evidence>
<dbReference type="InterPro" id="IPR036388">
    <property type="entry name" value="WH-like_DNA-bd_sf"/>
</dbReference>
<keyword evidence="9" id="KW-0539">Nucleus</keyword>
<gene>
    <name evidence="16" type="primary">Parp12_1</name>
    <name evidence="16" type="ORF">VIRALT_R14419</name>
</gene>
<keyword evidence="8 11" id="KW-0862">Zinc</keyword>
<dbReference type="GO" id="GO:1990404">
    <property type="term" value="F:NAD+-protein mono-ADP-ribosyltransferase activity"/>
    <property type="evidence" value="ECO:0007669"/>
    <property type="project" value="TreeGrafter"/>
</dbReference>
<evidence type="ECO:0000256" key="7">
    <source>
        <dbReference type="ARBA" id="ARBA00022771"/>
    </source>
</evidence>
<dbReference type="Gene3D" id="1.10.10.10">
    <property type="entry name" value="Winged helix-like DNA-binding domain superfamily/Winged helix DNA-binding domain"/>
    <property type="match status" value="1"/>
</dbReference>
<dbReference type="GO" id="GO:0003950">
    <property type="term" value="F:NAD+ poly-ADP-ribosyltransferase activity"/>
    <property type="evidence" value="ECO:0007669"/>
    <property type="project" value="InterPro"/>
</dbReference>
<dbReference type="Gene3D" id="4.10.1000.10">
    <property type="entry name" value="Zinc finger, CCCH-type"/>
    <property type="match status" value="1"/>
</dbReference>
<keyword evidence="17" id="KW-1185">Reference proteome</keyword>
<evidence type="ECO:0000256" key="6">
    <source>
        <dbReference type="ARBA" id="ARBA00022737"/>
    </source>
</evidence>
<evidence type="ECO:0000313" key="17">
    <source>
        <dbReference type="Proteomes" id="UP000589495"/>
    </source>
</evidence>
<feature type="non-terminal residue" evidence="16">
    <location>
        <position position="704"/>
    </location>
</feature>
<feature type="zinc finger region" description="C3H1-type" evidence="11">
    <location>
        <begin position="80"/>
        <end position="103"/>
    </location>
</feature>
<sequence>MNDPAVSSFLTQTLCAHGGRLGLRELQEYTGLSAPQLRDTLLAAGPRRFLMVERCSEVLAVTDVRVCVRKECDGCERLHLCKLHLMDRCHLGPSSCKYSHDIMSAENRKVLKNHDLSGLSEDKLQVLLLQNDAFFLPDSCPFYNKKGGRCMQRNHCNRLHVCRHFLKGTCKFPRCIMSHNLLDDHALRLLETGGIDVKTASNFQAIYDYKHMEFNREPRKEYGKLQVTVLLNRVLTVPRIKELKTTSQTVESRLHVPPSQAVLFIQSSHAGPSSTVPAQSQDQLPTGAGDKDKGKKDNSSNEASKDNKKDSCDEICLFYVWKYCKNKDKCKSVHYHLPYKWEIHDGLAWKELAMMEEIEKAYCDPKNSSMASRNINFQTMTCSSSLVRRLSTPSSVTKPSFLLTTQWIWYWKNNQDKWIEYGEQEEGSSTTPPSSAIIENLYQANPGAIVPFQAGQHQYELNFKEMTQTNTAYKTLRQVCRRPKFVSSEEVQKIKKGSQMDSSIPNQTCPSYWDASALPDLGYQAVVISNVTSEYNKIKQQFNLTMKNFSILRIQRIQNPSLWKVFQWQKEKMKKENGGNEVQEKLLFHGTNLMSVKTICTQNFDWRICGSNGANYGKGIYFARDASYSHYYCQGTQQGYLMFLARVLVGDYVKGNATYVRPPRKCADRLWFYDSCVDDELNPSVFVVFEKHQIYPEYLIEYKP</sequence>
<keyword evidence="4" id="KW-0597">Phosphoprotein</keyword>
<dbReference type="GO" id="GO:0009615">
    <property type="term" value="P:response to virus"/>
    <property type="evidence" value="ECO:0007669"/>
    <property type="project" value="TreeGrafter"/>
</dbReference>
<feature type="compositionally biased region" description="Polar residues" evidence="12">
    <location>
        <begin position="270"/>
        <end position="284"/>
    </location>
</feature>
<feature type="domain" description="C3H1-type" evidence="13">
    <location>
        <begin position="161"/>
        <end position="182"/>
    </location>
</feature>
<keyword evidence="7 11" id="KW-0863">Zinc-finger</keyword>
<dbReference type="SUPFAM" id="SSF56399">
    <property type="entry name" value="ADP-ribosylation"/>
    <property type="match status" value="1"/>
</dbReference>
<evidence type="ECO:0000256" key="1">
    <source>
        <dbReference type="ARBA" id="ARBA00004123"/>
    </source>
</evidence>
<dbReference type="EMBL" id="VZRF01011653">
    <property type="protein sequence ID" value="NWT17619.1"/>
    <property type="molecule type" value="Genomic_DNA"/>
</dbReference>
<dbReference type="InterPro" id="IPR037197">
    <property type="entry name" value="WWE_dom_sf"/>
</dbReference>
<dbReference type="Gene3D" id="3.30.720.50">
    <property type="match status" value="1"/>
</dbReference>
<dbReference type="Pfam" id="PF23466">
    <property type="entry name" value="WWE_4"/>
    <property type="match status" value="1"/>
</dbReference>
<dbReference type="SMART" id="SM00356">
    <property type="entry name" value="ZnF_C3H1"/>
    <property type="match status" value="2"/>
</dbReference>
<dbReference type="Pfam" id="PF25261">
    <property type="entry name" value="zf-CCCH_PARP12"/>
    <property type="match status" value="1"/>
</dbReference>
<reference evidence="16 17" key="1">
    <citation type="submission" date="2019-09" db="EMBL/GenBank/DDBJ databases">
        <title>Bird 10,000 Genomes (B10K) Project - Family phase.</title>
        <authorList>
            <person name="Zhang G."/>
        </authorList>
    </citation>
    <scope>NUCLEOTIDE SEQUENCE [LARGE SCALE GENOMIC DNA]</scope>
    <source>
        <strain evidence="16">B10K-DU-001-22</strain>
        <tissue evidence="16">Muscle</tissue>
    </source>
</reference>
<evidence type="ECO:0000259" key="14">
    <source>
        <dbReference type="PROSITE" id="PS50918"/>
    </source>
</evidence>
<protein>
    <submittedName>
        <fullName evidence="16">PAR12 polymerase</fullName>
    </submittedName>
</protein>
<evidence type="ECO:0000313" key="16">
    <source>
        <dbReference type="EMBL" id="NWT17619.1"/>
    </source>
</evidence>
<dbReference type="GO" id="GO:0005737">
    <property type="term" value="C:cytoplasm"/>
    <property type="evidence" value="ECO:0007669"/>
    <property type="project" value="UniProtKB-SubCell"/>
</dbReference>
<evidence type="ECO:0000256" key="11">
    <source>
        <dbReference type="PROSITE-ProRule" id="PRU00723"/>
    </source>
</evidence>
<feature type="non-terminal residue" evidence="16">
    <location>
        <position position="1"/>
    </location>
</feature>
<evidence type="ECO:0000256" key="8">
    <source>
        <dbReference type="ARBA" id="ARBA00022833"/>
    </source>
</evidence>